<evidence type="ECO:0000256" key="1">
    <source>
        <dbReference type="SAM" id="MobiDB-lite"/>
    </source>
</evidence>
<feature type="domain" description="DUF7729" evidence="3">
    <location>
        <begin position="137"/>
        <end position="341"/>
    </location>
</feature>
<dbReference type="InterPro" id="IPR056146">
    <property type="entry name" value="DUF7729"/>
</dbReference>
<dbReference type="EMBL" id="LCTW02000210">
    <property type="protein sequence ID" value="KXX76445.1"/>
    <property type="molecule type" value="Genomic_DNA"/>
</dbReference>
<evidence type="ECO:0000256" key="2">
    <source>
        <dbReference type="SAM" id="Phobius"/>
    </source>
</evidence>
<dbReference type="VEuPathDB" id="FungiDB:MMYC01_206679"/>
<keyword evidence="2" id="KW-0812">Transmembrane</keyword>
<evidence type="ECO:0000313" key="5">
    <source>
        <dbReference type="Proteomes" id="UP000078237"/>
    </source>
</evidence>
<keyword evidence="2" id="KW-1133">Transmembrane helix</keyword>
<dbReference type="Proteomes" id="UP000078237">
    <property type="component" value="Unassembled WGS sequence"/>
</dbReference>
<protein>
    <recommendedName>
        <fullName evidence="3">DUF7729 domain-containing protein</fullName>
    </recommendedName>
</protein>
<dbReference type="PANTHER" id="PTHR39460">
    <property type="entry name" value="EXPRESSED PROTEIN"/>
    <property type="match status" value="1"/>
</dbReference>
<evidence type="ECO:0000259" key="3">
    <source>
        <dbReference type="Pfam" id="PF24855"/>
    </source>
</evidence>
<evidence type="ECO:0000313" key="4">
    <source>
        <dbReference type="EMBL" id="KXX76445.1"/>
    </source>
</evidence>
<feature type="region of interest" description="Disordered" evidence="1">
    <location>
        <begin position="72"/>
        <end position="104"/>
    </location>
</feature>
<dbReference type="Pfam" id="PF24855">
    <property type="entry name" value="DUF7729"/>
    <property type="match status" value="1"/>
</dbReference>
<reference evidence="4 5" key="1">
    <citation type="journal article" date="2016" name="Genome Announc.">
        <title>Genome Sequence of Madurella mycetomatis mm55, Isolated from a Human Mycetoma Case in Sudan.</title>
        <authorList>
            <person name="Smit S."/>
            <person name="Derks M.F."/>
            <person name="Bervoets S."/>
            <person name="Fahal A."/>
            <person name="van Leeuwen W."/>
            <person name="van Belkum A."/>
            <person name="van de Sande W.W."/>
        </authorList>
    </citation>
    <scope>NUCLEOTIDE SEQUENCE [LARGE SCALE GENOMIC DNA]</scope>
    <source>
        <strain evidence="5">mm55</strain>
    </source>
</reference>
<keyword evidence="2" id="KW-0472">Membrane</keyword>
<sequence>MASAAASLQAGHVIARPARPSPPTPRRSWTSWTVVLVVFVCFVSHTLAAALDAAPPMETLVIDHRTPYREGRGWAIQSERNVQRRRAQKRQESDESDESTTTSLRASVTTTFSIALGTPEPSSVSTSTSVSASASPLPKFLDSMSAEFKATSCPVFINNFLQDPTFEQCYPLSMLLEKSKSFFEAQKSLVSITRTLDATCAANVTFCNEYLQSLASNLTSPENCLTDYEAGHPGVVGAYNAMTAYAPIYNVGCLHDPETSAYCYANAVTNLTNPSAAYIYYLPLNKTLPGTTVPSCDYCLQQTMALYHAATADRRQLIANTYEAAASQVNTICGPEFVNDSLAGAVVPSAAPGRLPQSSTWVPVMVSVLVAVLWLV</sequence>
<gene>
    <name evidence="4" type="ORF">MMYC01_206679</name>
</gene>
<feature type="transmembrane region" description="Helical" evidence="2">
    <location>
        <begin position="31"/>
        <end position="51"/>
    </location>
</feature>
<name>A0A175VYS9_9PEZI</name>
<keyword evidence="5" id="KW-1185">Reference proteome</keyword>
<proteinExistence type="predicted"/>
<dbReference type="PANTHER" id="PTHR39460:SF1">
    <property type="entry name" value="C6 TRANSCRIPTION FACTOR"/>
    <property type="match status" value="1"/>
</dbReference>
<dbReference type="AlphaFoldDB" id="A0A175VYS9"/>
<organism evidence="4 5">
    <name type="scientific">Madurella mycetomatis</name>
    <dbReference type="NCBI Taxonomy" id="100816"/>
    <lineage>
        <taxon>Eukaryota</taxon>
        <taxon>Fungi</taxon>
        <taxon>Dikarya</taxon>
        <taxon>Ascomycota</taxon>
        <taxon>Pezizomycotina</taxon>
        <taxon>Sordariomycetes</taxon>
        <taxon>Sordariomycetidae</taxon>
        <taxon>Sordariales</taxon>
        <taxon>Sordariales incertae sedis</taxon>
        <taxon>Madurella</taxon>
    </lineage>
</organism>
<dbReference type="OrthoDB" id="2564812at2759"/>
<comment type="caution">
    <text evidence="4">The sequence shown here is derived from an EMBL/GenBank/DDBJ whole genome shotgun (WGS) entry which is preliminary data.</text>
</comment>
<accession>A0A175VYS9</accession>